<name>A0A2V3U5R3_9HYPH</name>
<protein>
    <recommendedName>
        <fullName evidence="4">YARHG domain-containing protein</fullName>
    </recommendedName>
</protein>
<dbReference type="Proteomes" id="UP000248021">
    <property type="component" value="Unassembled WGS sequence"/>
</dbReference>
<reference evidence="2 3" key="1">
    <citation type="submission" date="2018-05" db="EMBL/GenBank/DDBJ databases">
        <title>Genomic Encyclopedia of Type Strains, Phase IV (KMG-IV): sequencing the most valuable type-strain genomes for metagenomic binning, comparative biology and taxonomic classification.</title>
        <authorList>
            <person name="Goeker M."/>
        </authorList>
    </citation>
    <scope>NUCLEOTIDE SEQUENCE [LARGE SCALE GENOMIC DNA]</scope>
    <source>
        <strain evidence="2 3">DSM 6462</strain>
    </source>
</reference>
<proteinExistence type="predicted"/>
<sequence length="116" mass="12353">MIRVLTVAVVGCALSVAVALSAHAGGRPPAGTASASYATMSEDEIRTSILDACVVTQWQSATSQRDNYADRCGCYARRVTSGMTPDEFNAFRRTGYFNDTARPKAEAALAACKVKR</sequence>
<dbReference type="AlphaFoldDB" id="A0A2V3U5R3"/>
<evidence type="ECO:0008006" key="4">
    <source>
        <dbReference type="Google" id="ProtNLM"/>
    </source>
</evidence>
<keyword evidence="1" id="KW-0732">Signal</keyword>
<keyword evidence="3" id="KW-1185">Reference proteome</keyword>
<feature type="chain" id="PRO_5016172067" description="YARHG domain-containing protein" evidence="1">
    <location>
        <begin position="25"/>
        <end position="116"/>
    </location>
</feature>
<evidence type="ECO:0000256" key="1">
    <source>
        <dbReference type="SAM" id="SignalP"/>
    </source>
</evidence>
<organism evidence="2 3">
    <name type="scientific">Chelatococcus asaccharovorans</name>
    <dbReference type="NCBI Taxonomy" id="28210"/>
    <lineage>
        <taxon>Bacteria</taxon>
        <taxon>Pseudomonadati</taxon>
        <taxon>Pseudomonadota</taxon>
        <taxon>Alphaproteobacteria</taxon>
        <taxon>Hyphomicrobiales</taxon>
        <taxon>Chelatococcaceae</taxon>
        <taxon>Chelatococcus</taxon>
    </lineage>
</organism>
<accession>A0A2V3U5R3</accession>
<feature type="signal peptide" evidence="1">
    <location>
        <begin position="1"/>
        <end position="24"/>
    </location>
</feature>
<evidence type="ECO:0000313" key="2">
    <source>
        <dbReference type="EMBL" id="PXW58143.1"/>
    </source>
</evidence>
<evidence type="ECO:0000313" key="3">
    <source>
        <dbReference type="Proteomes" id="UP000248021"/>
    </source>
</evidence>
<comment type="caution">
    <text evidence="2">The sequence shown here is derived from an EMBL/GenBank/DDBJ whole genome shotgun (WGS) entry which is preliminary data.</text>
</comment>
<gene>
    <name evidence="2" type="ORF">C7450_106319</name>
</gene>
<dbReference type="EMBL" id="QJJK01000006">
    <property type="protein sequence ID" value="PXW58143.1"/>
    <property type="molecule type" value="Genomic_DNA"/>
</dbReference>